<dbReference type="SMART" id="SM00912">
    <property type="entry name" value="Haemagg_act"/>
    <property type="match status" value="1"/>
</dbReference>
<dbReference type="Pfam" id="PF05860">
    <property type="entry name" value="TPS"/>
    <property type="match status" value="1"/>
</dbReference>
<name>A0ABU5TG25_9CYAN</name>
<evidence type="ECO:0000313" key="3">
    <source>
        <dbReference type="EMBL" id="MEA5477021.1"/>
    </source>
</evidence>
<evidence type="ECO:0000256" key="1">
    <source>
        <dbReference type="SAM" id="SignalP"/>
    </source>
</evidence>
<comment type="caution">
    <text evidence="3">The sequence shown here is derived from an EMBL/GenBank/DDBJ whole genome shotgun (WGS) entry which is preliminary data.</text>
</comment>
<accession>A0ABU5TG25</accession>
<evidence type="ECO:0000313" key="4">
    <source>
        <dbReference type="Proteomes" id="UP001301388"/>
    </source>
</evidence>
<dbReference type="Gene3D" id="2.160.20.10">
    <property type="entry name" value="Single-stranded right-handed beta-helix, Pectin lyase-like"/>
    <property type="match status" value="3"/>
</dbReference>
<reference evidence="3 4" key="1">
    <citation type="submission" date="2023-12" db="EMBL/GenBank/DDBJ databases">
        <title>Baltic Sea Cyanobacteria.</title>
        <authorList>
            <person name="Delbaje E."/>
            <person name="Fewer D.P."/>
            <person name="Shishido T.K."/>
        </authorList>
    </citation>
    <scope>NUCLEOTIDE SEQUENCE [LARGE SCALE GENOMIC DNA]</scope>
    <source>
        <strain evidence="3 4">UHCC 0370</strain>
    </source>
</reference>
<protein>
    <submittedName>
        <fullName evidence="3">Filamentous hemagglutinin N-terminal domain-containing protein</fullName>
    </submittedName>
</protein>
<dbReference type="InterPro" id="IPR012334">
    <property type="entry name" value="Pectin_lyas_fold"/>
</dbReference>
<keyword evidence="1" id="KW-0732">Signal</keyword>
<feature type="chain" id="PRO_5046002441" evidence="1">
    <location>
        <begin position="35"/>
        <end position="1725"/>
    </location>
</feature>
<proteinExistence type="predicted"/>
<dbReference type="Proteomes" id="UP001301388">
    <property type="component" value="Unassembled WGS sequence"/>
</dbReference>
<gene>
    <name evidence="3" type="ORF">VB774_05255</name>
</gene>
<dbReference type="NCBIfam" id="TIGR01901">
    <property type="entry name" value="adhes_NPXG"/>
    <property type="match status" value="1"/>
</dbReference>
<dbReference type="RefSeq" id="WP_323260374.1">
    <property type="nucleotide sequence ID" value="NZ_JAYGIE010000015.1"/>
</dbReference>
<feature type="domain" description="Filamentous haemagglutinin FhaB/tRNA nuclease CdiA-like TPS" evidence="2">
    <location>
        <begin position="39"/>
        <end position="152"/>
    </location>
</feature>
<dbReference type="EMBL" id="JAYGIE010000015">
    <property type="protein sequence ID" value="MEA5477021.1"/>
    <property type="molecule type" value="Genomic_DNA"/>
</dbReference>
<evidence type="ECO:0000259" key="2">
    <source>
        <dbReference type="SMART" id="SM00912"/>
    </source>
</evidence>
<organism evidence="3 4">
    <name type="scientific">Pseudanabaena galeata UHCC 0370</name>
    <dbReference type="NCBI Taxonomy" id="3110310"/>
    <lineage>
        <taxon>Bacteria</taxon>
        <taxon>Bacillati</taxon>
        <taxon>Cyanobacteriota</taxon>
        <taxon>Cyanophyceae</taxon>
        <taxon>Pseudanabaenales</taxon>
        <taxon>Pseudanabaenaceae</taxon>
        <taxon>Pseudanabaena</taxon>
    </lineage>
</organism>
<dbReference type="SUPFAM" id="SSF51126">
    <property type="entry name" value="Pectin lyase-like"/>
    <property type="match status" value="3"/>
</dbReference>
<feature type="signal peptide" evidence="1">
    <location>
        <begin position="1"/>
        <end position="34"/>
    </location>
</feature>
<keyword evidence="4" id="KW-1185">Reference proteome</keyword>
<sequence>MTGFWLENRKLLAYTLLSVTSLCTCFPKASLAQAAIAPDNTLPVNTLVNFNSENQTYTITGGTQVGANQFHSFQELSVPTSNTAHFDNALTTTNVIGRVTGSNISNIDGLIKTNGATNLYLVNPNGITFGANAKLDIAGSFSASTANSIKFSDGSEFSATNPQAPPLLNVNVPLGLQYGNSNVGSTISNSGNLVAGQDLVLNADKLDLQGSLQAGRDLTLQAQDVVKIRDTVATPSFSVAGRDLLVQGNQSVDIFALNNVNSGFWSGGNMVLRSQNPAIGDAHFYAGNNLKIEKLDGSLGNLISPNDPVILANGDVELGDYTGASLHILAGGSVTLGNVTINSTGDVATTINPNNTTLFNVTKTYADLATFNLTDYNAVLNSDGTVKEVVPVQTPITISGDTRATLDVRAGVDWSKLSGLSTSPTIAGTVTPTPTYLSSPVNTDITVNGNIRISEANGLVLLTNQFSPNGLTGTISIKGIDTSTNVTEANGGDIRVYGRGDIVVQSPLLSYSAPSTGDAGNGGAISLISESKITLEGSIGINSFSAVDPANGYKSRNGGNVSIASSKGIILSGGAINSTSFSNSGVAGNGGKISLIANSGEINLTSSILFSFSRSESSTGKSGDGGTISISSYSGDILLENYSKLLTNSFSFNGDAGNSGNISIASNSGRISLKEVSPVSSPFINNNSGSCNCEPNGINSSSYSIDGNAGNSGSIFLASNVGNILLENANLYSNSYSTSTVSGNAGVGGKISFLSNYGSITLNNSSLRSNSFSLANIVGNGGEISLAALSSYIFIKDSPFDSSSSAPSATASNGGNISLIAKSNIDFERSYLYAYSVSTNNGNSGNGGNISLSSTSGQVTLIDNSPLYSYSYAKNGSASNGGVISLRSSSDISIDNSFLVSFSAGAKSQNGGEIFLSSEVGNILLNSNIYSLSYATSGNSAKGGDIKLAAVKGSITSPSNALSKPLITSSSFAENGLPSGIGGKVTLDAANQISNLIIATQSSLSQAGDVNINGYADLNISNLEISTSQTVSGTVVAPTNSGIPDQTITFNVGATGRSGDVIVKGISSLIFDSNIINSTTQSSDTAGNISISSPISVTFQNNNQIFSNSNNIGNAGSVAVTAGKSITVQGNSRITALTNGQGNAGDITINAPLFAITDISQLLAETNSAGAGGNITINAPTSVSLTRIAGSSPVLSVQTRDAGRAGNILINTPILTLSDQSRITATATATSTNTEGGGSITLNASTMNLFGTVGVFAETQGIAPAGTLFLSPYGNDTALSIALTPNSQISASTTGQGNGGNLFVAAPQAITVSGNGKLAVETTGTGNAGNINFSTQNLTLTDGVLVSASTSGTGKAGDITVNANNFTLSNGAKIQTTTSGVGNSGTIKVNVGNNIILQGNGTGLFADTTIGSSGNGGSINIDPEFVLLQDGAKIAVGSLGSGIGGNITLISNYLSLLNGSSITAETASTNGGNITLNIPSILLLRYGSQISTTAGTSLSGGNGGNINITAGFIVSLPNENSDIFANAFTGNGGKVNITTNGIFGLAFRPRLTPLSDITASSQFGLQGNVSLNTPGVDPSKGLNNLPVDLSDASKLVTQKCLADRQDSAFVISGRGGIPASPADVISGNNLQENMGVPTNPEWIADANRRTINPYGEVALVEKSSQAVPTPSWTRQLQSNQTSDVLSDRIVEAQGWTVNPYGEVALVAEVPKVIPTPTWARQLQCR</sequence>
<dbReference type="InterPro" id="IPR008638">
    <property type="entry name" value="FhaB/CdiA-like_TPS"/>
</dbReference>
<dbReference type="InterPro" id="IPR011050">
    <property type="entry name" value="Pectin_lyase_fold/virulence"/>
</dbReference>